<evidence type="ECO:0000313" key="1">
    <source>
        <dbReference type="EMBL" id="EDS15986.1"/>
    </source>
</evidence>
<dbReference type="HOGENOM" id="CLU_3149682_0_0_10"/>
<dbReference type="Proteomes" id="UP000004713">
    <property type="component" value="Unassembled WGS sequence"/>
</dbReference>
<proteinExistence type="predicted"/>
<protein>
    <submittedName>
        <fullName evidence="1">Uncharacterized protein</fullName>
    </submittedName>
</protein>
<reference evidence="1 2" key="1">
    <citation type="submission" date="2007-11" db="EMBL/GenBank/DDBJ databases">
        <title>Draft genome sequence of Bacteroides stercoris(ATCC 43183).</title>
        <authorList>
            <person name="Sudarsanam P."/>
            <person name="Ley R."/>
            <person name="Guruge J."/>
            <person name="Turnbaugh P.J."/>
            <person name="Mahowald M."/>
            <person name="Liep D."/>
            <person name="Gordon J."/>
        </authorList>
    </citation>
    <scope>NUCLEOTIDE SEQUENCE [LARGE SCALE GENOMIC DNA]</scope>
    <source>
        <strain evidence="1 2">ATCC 43183</strain>
    </source>
</reference>
<name>B0NPQ4_BACSE</name>
<evidence type="ECO:0000313" key="2">
    <source>
        <dbReference type="Proteomes" id="UP000004713"/>
    </source>
</evidence>
<reference evidence="1 2" key="2">
    <citation type="submission" date="2007-11" db="EMBL/GenBank/DDBJ databases">
        <authorList>
            <person name="Fulton L."/>
            <person name="Clifton S."/>
            <person name="Fulton B."/>
            <person name="Xu J."/>
            <person name="Minx P."/>
            <person name="Pepin K.H."/>
            <person name="Johnson M."/>
            <person name="Thiruvilangam P."/>
            <person name="Bhonagiri V."/>
            <person name="Nash W.E."/>
            <person name="Mardis E.R."/>
            <person name="Wilson R.K."/>
        </authorList>
    </citation>
    <scope>NUCLEOTIDE SEQUENCE [LARGE SCALE GENOMIC DNA]</scope>
    <source>
        <strain evidence="1 2">ATCC 43183</strain>
    </source>
</reference>
<accession>B0NPQ4</accession>
<dbReference type="EMBL" id="ABFZ02000018">
    <property type="protein sequence ID" value="EDS15986.1"/>
    <property type="molecule type" value="Genomic_DNA"/>
</dbReference>
<organism evidence="1 2">
    <name type="scientific">Bacteroides stercoris ATCC 43183</name>
    <dbReference type="NCBI Taxonomy" id="449673"/>
    <lineage>
        <taxon>Bacteria</taxon>
        <taxon>Pseudomonadati</taxon>
        <taxon>Bacteroidota</taxon>
        <taxon>Bacteroidia</taxon>
        <taxon>Bacteroidales</taxon>
        <taxon>Bacteroidaceae</taxon>
        <taxon>Bacteroides</taxon>
    </lineage>
</organism>
<gene>
    <name evidence="1" type="ORF">BACSTE_01434</name>
</gene>
<sequence>METNKKGLVNFIFSDLIKIISTKIDIKENVSKRQRIINRSCILYFRYL</sequence>
<dbReference type="AlphaFoldDB" id="B0NPQ4"/>
<comment type="caution">
    <text evidence="1">The sequence shown here is derived from an EMBL/GenBank/DDBJ whole genome shotgun (WGS) entry which is preliminary data.</text>
</comment>